<protein>
    <submittedName>
        <fullName evidence="2">Glycosyltransferase</fullName>
    </submittedName>
</protein>
<comment type="caution">
    <text evidence="2">The sequence shown here is derived from an EMBL/GenBank/DDBJ whole genome shotgun (WGS) entry which is preliminary data.</text>
</comment>
<dbReference type="PANTHER" id="PTHR43179">
    <property type="entry name" value="RHAMNOSYLTRANSFERASE WBBL"/>
    <property type="match status" value="1"/>
</dbReference>
<accession>A0A938BN70</accession>
<dbReference type="Proteomes" id="UP000703893">
    <property type="component" value="Unassembled WGS sequence"/>
</dbReference>
<dbReference type="PANTHER" id="PTHR43179:SF7">
    <property type="entry name" value="RHAMNOSYLTRANSFERASE WBBL"/>
    <property type="match status" value="1"/>
</dbReference>
<dbReference type="AlphaFoldDB" id="A0A938BN70"/>
<dbReference type="Pfam" id="PF00535">
    <property type="entry name" value="Glycos_transf_2"/>
    <property type="match status" value="1"/>
</dbReference>
<gene>
    <name evidence="2" type="ORF">FJZ00_06535</name>
</gene>
<dbReference type="Gene3D" id="3.40.50.2000">
    <property type="entry name" value="Glycogen Phosphorylase B"/>
    <property type="match status" value="1"/>
</dbReference>
<feature type="non-terminal residue" evidence="2">
    <location>
        <position position="1"/>
    </location>
</feature>
<sequence>EIADLYREEIREFSPSTRLVVDSVDLHYLREMRHGTLLGDPALIERASHTRTRELASYRAADVVITVTETDKAALLEAAPELAVQVIPNIHPTAGIGRPWAERRDIVFVGGFKHRPNVDAMIVFYHDVWSVVAERLPDARFLIVGADPPESIQALAGDRVIVTGYVPDMAGYLDSSRVSVAPLLYGAGMKGKVGEALAAGLPVVGTTIACEGMDLVDGEHVLVADSPGAMADAIVRVYEDEALWTRLGEAGRQHVERQYSPGAVREAISGLLAPAVQDGSGAGNAGSARKESAAVGGTTGAGAVFKASIVIPVWNRAEFTQKCVEALAESIPEDYSYEVIIVDNGSTDGTGQFLASLEGDVHVIRNSSNLGFARACNQGAKAARGEWIVFLNNDTEPRAGWLEAMIELGESQDRAGIVGAKLLYPDGTIQHAGVVFTGRAEGKFIVHGDHFDKDVFIDLLPYHLYRKMPADAPYLDKVRDFQVVTGACLAIRQELFQGIGGFDEGYRNGFEDVDLCLKALKADWRVVYCPTAVVVHHESKSEGRHDHDLPNARIFHERWRDFVVPDDERYYLEDGFVSEQPQERLTVWRYNEAFGQAEAAFARGDLAAARAAYEAFLASSPLHEGARIRAAVLAQRLEPATP</sequence>
<evidence type="ECO:0000313" key="3">
    <source>
        <dbReference type="Proteomes" id="UP000703893"/>
    </source>
</evidence>
<name>A0A938BN70_9BACT</name>
<dbReference type="EMBL" id="VGJX01000329">
    <property type="protein sequence ID" value="MBM3274790.1"/>
    <property type="molecule type" value="Genomic_DNA"/>
</dbReference>
<feature type="domain" description="Glycosyltransferase 2-like" evidence="1">
    <location>
        <begin position="308"/>
        <end position="428"/>
    </location>
</feature>
<organism evidence="2 3">
    <name type="scientific">Candidatus Tanganyikabacteria bacterium</name>
    <dbReference type="NCBI Taxonomy" id="2961651"/>
    <lineage>
        <taxon>Bacteria</taxon>
        <taxon>Bacillati</taxon>
        <taxon>Candidatus Sericytochromatia</taxon>
        <taxon>Candidatus Tanganyikabacteria</taxon>
    </lineage>
</organism>
<dbReference type="InterPro" id="IPR001173">
    <property type="entry name" value="Glyco_trans_2-like"/>
</dbReference>
<reference evidence="2 3" key="1">
    <citation type="submission" date="2019-03" db="EMBL/GenBank/DDBJ databases">
        <title>Lake Tanganyika Metagenome-Assembled Genomes (MAGs).</title>
        <authorList>
            <person name="Tran P."/>
        </authorList>
    </citation>
    <scope>NUCLEOTIDE SEQUENCE [LARGE SCALE GENOMIC DNA]</scope>
    <source>
        <strain evidence="2">K_DeepCast_65m_m2_236</strain>
    </source>
</reference>
<dbReference type="SUPFAM" id="SSF53756">
    <property type="entry name" value="UDP-Glycosyltransferase/glycogen phosphorylase"/>
    <property type="match status" value="1"/>
</dbReference>
<proteinExistence type="predicted"/>
<evidence type="ECO:0000259" key="1">
    <source>
        <dbReference type="Pfam" id="PF00535"/>
    </source>
</evidence>
<dbReference type="Gene3D" id="3.90.550.10">
    <property type="entry name" value="Spore Coat Polysaccharide Biosynthesis Protein SpsA, Chain A"/>
    <property type="match status" value="1"/>
</dbReference>
<dbReference type="CDD" id="cd04186">
    <property type="entry name" value="GT_2_like_c"/>
    <property type="match status" value="1"/>
</dbReference>
<dbReference type="CDD" id="cd03801">
    <property type="entry name" value="GT4_PimA-like"/>
    <property type="match status" value="1"/>
</dbReference>
<dbReference type="Pfam" id="PF13692">
    <property type="entry name" value="Glyco_trans_1_4"/>
    <property type="match status" value="1"/>
</dbReference>
<dbReference type="SUPFAM" id="SSF53448">
    <property type="entry name" value="Nucleotide-diphospho-sugar transferases"/>
    <property type="match status" value="1"/>
</dbReference>
<evidence type="ECO:0000313" key="2">
    <source>
        <dbReference type="EMBL" id="MBM3274790.1"/>
    </source>
</evidence>
<dbReference type="InterPro" id="IPR029044">
    <property type="entry name" value="Nucleotide-diphossugar_trans"/>
</dbReference>